<evidence type="ECO:0000313" key="2">
    <source>
        <dbReference type="EMBL" id="MDT9592077.1"/>
    </source>
</evidence>
<feature type="signal peptide" evidence="1">
    <location>
        <begin position="1"/>
        <end position="34"/>
    </location>
</feature>
<dbReference type="EMBL" id="JAVYII010000001">
    <property type="protein sequence ID" value="MDT9592077.1"/>
    <property type="molecule type" value="Genomic_DNA"/>
</dbReference>
<sequence>MDRHLRRALGAATATLALLALLIAGLVLPSTAAAAEPAASGTTTISGTVTLPDGRSDIETVTVVLAQSNGGGFGLVLTEQQTVPVGGSYRFEVGPGTYAVVAFPVSSFMRTHPYTPVWSDGTSTGPRLPTDPGSFAVTAASPPVEHDLELLYADLVQGQVTDENGVLTEAVDVVPLVWDGATWVADYTLADTTNPDGTFRMRRGALPAGAAVTFVATKFGIEFAYLGGGTVRPTGPPAQVPHVVVPASGDLVVPTIRRVPPASVALQGPAPVDARGVPVAARVVVWRWVDAGSYSHWERYASREVDGGYWIPVPPGQRLTVSWEASGYRTAWYGGGTALPARPDDRTSLTTPTRGPLDVGPAVLEALPRTGIYTNVTAASPYRYGGVGKPKRLSVWYGGRDGRRITGRVQVTAREVATGRTTTASYWYDGRGRHVWTHAFTQRGNHRISVTFVPSDPAYQGSTVSYTLWASAS</sequence>
<evidence type="ECO:0000256" key="1">
    <source>
        <dbReference type="SAM" id="SignalP"/>
    </source>
</evidence>
<feature type="chain" id="PRO_5047494617" description="Carboxypeptidase regulatory-like domain-containing protein" evidence="1">
    <location>
        <begin position="35"/>
        <end position="473"/>
    </location>
</feature>
<reference evidence="2 3" key="1">
    <citation type="submission" date="2023-08" db="EMBL/GenBank/DDBJ databases">
        <title>Nocardioides seae sp. nov., a bacterium isolated from a soil.</title>
        <authorList>
            <person name="Wang X."/>
        </authorList>
    </citation>
    <scope>NUCLEOTIDE SEQUENCE [LARGE SCALE GENOMIC DNA]</scope>
    <source>
        <strain evidence="2 3">YZH12</strain>
    </source>
</reference>
<evidence type="ECO:0008006" key="4">
    <source>
        <dbReference type="Google" id="ProtNLM"/>
    </source>
</evidence>
<keyword evidence="1" id="KW-0732">Signal</keyword>
<dbReference type="Proteomes" id="UP001268542">
    <property type="component" value="Unassembled WGS sequence"/>
</dbReference>
<proteinExistence type="predicted"/>
<dbReference type="RefSeq" id="WP_315731276.1">
    <property type="nucleotide sequence ID" value="NZ_JAVYII010000001.1"/>
</dbReference>
<protein>
    <recommendedName>
        <fullName evidence="4">Carboxypeptidase regulatory-like domain-containing protein</fullName>
    </recommendedName>
</protein>
<dbReference type="InterPro" id="IPR006311">
    <property type="entry name" value="TAT_signal"/>
</dbReference>
<evidence type="ECO:0000313" key="3">
    <source>
        <dbReference type="Proteomes" id="UP001268542"/>
    </source>
</evidence>
<keyword evidence="3" id="KW-1185">Reference proteome</keyword>
<comment type="caution">
    <text evidence="2">The sequence shown here is derived from an EMBL/GenBank/DDBJ whole genome shotgun (WGS) entry which is preliminary data.</text>
</comment>
<name>A0ABU3PTA8_9ACTN</name>
<accession>A0ABU3PTA8</accession>
<organism evidence="2 3">
    <name type="scientific">Nocardioides imazamoxiresistens</name>
    <dbReference type="NCBI Taxonomy" id="3231893"/>
    <lineage>
        <taxon>Bacteria</taxon>
        <taxon>Bacillati</taxon>
        <taxon>Actinomycetota</taxon>
        <taxon>Actinomycetes</taxon>
        <taxon>Propionibacteriales</taxon>
        <taxon>Nocardioidaceae</taxon>
        <taxon>Nocardioides</taxon>
    </lineage>
</organism>
<dbReference type="PROSITE" id="PS51318">
    <property type="entry name" value="TAT"/>
    <property type="match status" value="1"/>
</dbReference>
<gene>
    <name evidence="2" type="ORF">RDV89_03310</name>
</gene>